<dbReference type="Proteomes" id="UP000324383">
    <property type="component" value="Unassembled WGS sequence"/>
</dbReference>
<sequence>MQNEKLQINLAPGMTTAEVILREGAAVKQLEPKAPVKTDLKGVIGCVVEYLTKRINTGQFAQKDCHILIDRDNVEITLITNESDEYTRGKVVGKLSYNTKFVEFGINGNKAWTPIELGLFIKMNRAFFADRKTNMDLVSKLMNFTATVNNKIERAIAENGNRTDNFAQVVNSNLPDSFTIQMPIFKGMPAETIEVETFAQVNGREVTFVLLSPGAQATLEDLRDKVIDDEIAKIKEIAPEIAIIEI</sequence>
<proteinExistence type="predicted"/>
<evidence type="ECO:0000313" key="1">
    <source>
        <dbReference type="EMBL" id="TYK34369.1"/>
    </source>
</evidence>
<name>A0A5D3EEN6_9BACE</name>
<keyword evidence="2" id="KW-1185">Reference proteome</keyword>
<comment type="caution">
    <text evidence="1">The sequence shown here is derived from an EMBL/GenBank/DDBJ whole genome shotgun (WGS) entry which is preliminary data.</text>
</comment>
<reference evidence="1 2" key="1">
    <citation type="submission" date="2019-07" db="EMBL/GenBank/DDBJ databases">
        <title>Draft Genome Sequences of Bacteroides pyogenes Strains Isolated from the Uterus Holstein Dairy Cows with Metritis.</title>
        <authorList>
            <person name="Cunha F."/>
            <person name="Galvao K.N."/>
            <person name="Jeon S.J."/>
            <person name="Jeong K.C."/>
        </authorList>
    </citation>
    <scope>NUCLEOTIDE SEQUENCE [LARGE SCALE GENOMIC DNA]</scope>
    <source>
        <strain evidence="1 2">KG-31</strain>
    </source>
</reference>
<protein>
    <recommendedName>
        <fullName evidence="3">DUF2303 family protein</fullName>
    </recommendedName>
</protein>
<dbReference type="EMBL" id="VKLW01000008">
    <property type="protein sequence ID" value="TYK34369.1"/>
    <property type="molecule type" value="Genomic_DNA"/>
</dbReference>
<gene>
    <name evidence="1" type="ORF">FNJ60_05095</name>
</gene>
<accession>A0A5D3EEN6</accession>
<dbReference type="AlphaFoldDB" id="A0A5D3EEN6"/>
<evidence type="ECO:0000313" key="2">
    <source>
        <dbReference type="Proteomes" id="UP000324383"/>
    </source>
</evidence>
<evidence type="ECO:0008006" key="3">
    <source>
        <dbReference type="Google" id="ProtNLM"/>
    </source>
</evidence>
<organism evidence="1 2">
    <name type="scientific">Bacteroides pyogenes</name>
    <dbReference type="NCBI Taxonomy" id="310300"/>
    <lineage>
        <taxon>Bacteria</taxon>
        <taxon>Pseudomonadati</taxon>
        <taxon>Bacteroidota</taxon>
        <taxon>Bacteroidia</taxon>
        <taxon>Bacteroidales</taxon>
        <taxon>Bacteroidaceae</taxon>
        <taxon>Bacteroides</taxon>
    </lineage>
</organism>
<dbReference type="RefSeq" id="WP_148727274.1">
    <property type="nucleotide sequence ID" value="NZ_CP197398.1"/>
</dbReference>